<evidence type="ECO:0000313" key="1">
    <source>
        <dbReference type="EnsemblMetazoa" id="PPA44141.1"/>
    </source>
</evidence>
<organism evidence="1 2">
    <name type="scientific">Pristionchus pacificus</name>
    <name type="common">Parasitic nematode worm</name>
    <dbReference type="NCBI Taxonomy" id="54126"/>
    <lineage>
        <taxon>Eukaryota</taxon>
        <taxon>Metazoa</taxon>
        <taxon>Ecdysozoa</taxon>
        <taxon>Nematoda</taxon>
        <taxon>Chromadorea</taxon>
        <taxon>Rhabditida</taxon>
        <taxon>Rhabditina</taxon>
        <taxon>Diplogasteromorpha</taxon>
        <taxon>Diplogasteroidea</taxon>
        <taxon>Neodiplogasteridae</taxon>
        <taxon>Pristionchus</taxon>
    </lineage>
</organism>
<protein>
    <submittedName>
        <fullName evidence="1">Uncharacterized protein</fullName>
    </submittedName>
</protein>
<gene>
    <name evidence="1" type="primary">WBGene00282510</name>
</gene>
<evidence type="ECO:0000313" key="2">
    <source>
        <dbReference type="Proteomes" id="UP000005239"/>
    </source>
</evidence>
<dbReference type="EnsemblMetazoa" id="PPA44141.1">
    <property type="protein sequence ID" value="PPA44141.1"/>
    <property type="gene ID" value="WBGene00282510"/>
</dbReference>
<reference evidence="1" key="2">
    <citation type="submission" date="2022-06" db="UniProtKB">
        <authorList>
            <consortium name="EnsemblMetazoa"/>
        </authorList>
    </citation>
    <scope>IDENTIFICATION</scope>
    <source>
        <strain evidence="1">PS312</strain>
    </source>
</reference>
<accession>A0A2A6CWR7</accession>
<reference evidence="2" key="1">
    <citation type="journal article" date="2008" name="Nat. Genet.">
        <title>The Pristionchus pacificus genome provides a unique perspective on nematode lifestyle and parasitism.</title>
        <authorList>
            <person name="Dieterich C."/>
            <person name="Clifton S.W."/>
            <person name="Schuster L.N."/>
            <person name="Chinwalla A."/>
            <person name="Delehaunty K."/>
            <person name="Dinkelacker I."/>
            <person name="Fulton L."/>
            <person name="Fulton R."/>
            <person name="Godfrey J."/>
            <person name="Minx P."/>
            <person name="Mitreva M."/>
            <person name="Roeseler W."/>
            <person name="Tian H."/>
            <person name="Witte H."/>
            <person name="Yang S.P."/>
            <person name="Wilson R.K."/>
            <person name="Sommer R.J."/>
        </authorList>
    </citation>
    <scope>NUCLEOTIDE SEQUENCE [LARGE SCALE GENOMIC DNA]</scope>
    <source>
        <strain evidence="2">PS312</strain>
    </source>
</reference>
<dbReference type="Proteomes" id="UP000005239">
    <property type="component" value="Unassembled WGS sequence"/>
</dbReference>
<keyword evidence="2" id="KW-1185">Reference proteome</keyword>
<proteinExistence type="predicted"/>
<accession>A0A8R1V4I5</accession>
<dbReference type="AlphaFoldDB" id="A0A2A6CWR7"/>
<sequence length="142" mass="15853">MHKGILYRPHEKFQHSIEQLDVFWTNEVLPSFDVLQQVCISNEGSATVTAVKQGLLGSTGRIEWIGTIESDDIIVSRIGFDSVHRGDLMRKKPESGLIVLSGILVERCNDSLAILDVHSGSGQLSSLLLDIERRIFDILERP</sequence>
<name>A0A2A6CWR7_PRIPA</name>